<accession>J0WUM1</accession>
<gene>
    <name evidence="2" type="ORF">AURDEDRAFT_174430</name>
</gene>
<evidence type="ECO:0000313" key="3">
    <source>
        <dbReference type="Proteomes" id="UP000006514"/>
    </source>
</evidence>
<dbReference type="Proteomes" id="UP000006514">
    <property type="component" value="Unassembled WGS sequence"/>
</dbReference>
<proteinExistence type="predicted"/>
<feature type="compositionally biased region" description="Polar residues" evidence="1">
    <location>
        <begin position="1"/>
        <end position="10"/>
    </location>
</feature>
<reference evidence="3" key="1">
    <citation type="journal article" date="2012" name="Science">
        <title>The Paleozoic origin of enzymatic lignin decomposition reconstructed from 31 fungal genomes.</title>
        <authorList>
            <person name="Floudas D."/>
            <person name="Binder M."/>
            <person name="Riley R."/>
            <person name="Barry K."/>
            <person name="Blanchette R.A."/>
            <person name="Henrissat B."/>
            <person name="Martinez A.T."/>
            <person name="Otillar R."/>
            <person name="Spatafora J.W."/>
            <person name="Yadav J.S."/>
            <person name="Aerts A."/>
            <person name="Benoit I."/>
            <person name="Boyd A."/>
            <person name="Carlson A."/>
            <person name="Copeland A."/>
            <person name="Coutinho P.M."/>
            <person name="de Vries R.P."/>
            <person name="Ferreira P."/>
            <person name="Findley K."/>
            <person name="Foster B."/>
            <person name="Gaskell J."/>
            <person name="Glotzer D."/>
            <person name="Gorecki P."/>
            <person name="Heitman J."/>
            <person name="Hesse C."/>
            <person name="Hori C."/>
            <person name="Igarashi K."/>
            <person name="Jurgens J.A."/>
            <person name="Kallen N."/>
            <person name="Kersten P."/>
            <person name="Kohler A."/>
            <person name="Kuees U."/>
            <person name="Kumar T.K.A."/>
            <person name="Kuo A."/>
            <person name="LaButti K."/>
            <person name="Larrondo L.F."/>
            <person name="Lindquist E."/>
            <person name="Ling A."/>
            <person name="Lombard V."/>
            <person name="Lucas S."/>
            <person name="Lundell T."/>
            <person name="Martin R."/>
            <person name="McLaughlin D.J."/>
            <person name="Morgenstern I."/>
            <person name="Morin E."/>
            <person name="Murat C."/>
            <person name="Nagy L.G."/>
            <person name="Nolan M."/>
            <person name="Ohm R.A."/>
            <person name="Patyshakuliyeva A."/>
            <person name="Rokas A."/>
            <person name="Ruiz-Duenas F.J."/>
            <person name="Sabat G."/>
            <person name="Salamov A."/>
            <person name="Samejima M."/>
            <person name="Schmutz J."/>
            <person name="Slot J.C."/>
            <person name="St John F."/>
            <person name="Stenlid J."/>
            <person name="Sun H."/>
            <person name="Sun S."/>
            <person name="Syed K."/>
            <person name="Tsang A."/>
            <person name="Wiebenga A."/>
            <person name="Young D."/>
            <person name="Pisabarro A."/>
            <person name="Eastwood D.C."/>
            <person name="Martin F."/>
            <person name="Cullen D."/>
            <person name="Grigoriev I.V."/>
            <person name="Hibbett D.S."/>
        </authorList>
    </citation>
    <scope>NUCLEOTIDE SEQUENCE [LARGE SCALE GENOMIC DNA]</scope>
    <source>
        <strain evidence="3">TFB10046</strain>
    </source>
</reference>
<organism evidence="2 3">
    <name type="scientific">Auricularia subglabra (strain TFB-10046 / SS5)</name>
    <name type="common">White-rot fungus</name>
    <name type="synonym">Auricularia delicata (strain TFB10046)</name>
    <dbReference type="NCBI Taxonomy" id="717982"/>
    <lineage>
        <taxon>Eukaryota</taxon>
        <taxon>Fungi</taxon>
        <taxon>Dikarya</taxon>
        <taxon>Basidiomycota</taxon>
        <taxon>Agaricomycotina</taxon>
        <taxon>Agaricomycetes</taxon>
        <taxon>Auriculariales</taxon>
        <taxon>Auriculariaceae</taxon>
        <taxon>Auricularia</taxon>
    </lineage>
</organism>
<feature type="region of interest" description="Disordered" evidence="1">
    <location>
        <begin position="1"/>
        <end position="76"/>
    </location>
</feature>
<sequence>MCSTPGTPKHQSAPGLPQSSIPPRPRPAPTTDNNPHVQVATGDVIPPAAPKKNKVKPESQTPNKPSTYDPAIRCTPDGAGRQAAAAAPVSAPAVLHDVVPAKLLWPNVDSTKLLGLNDMIAWEEERARHHLPTLPQDHAAARARHNHFVINDGRDDLRNVGGFDAASYEGDAGKRKIYCDQAYEDLRRARVYPVASSSNASAYPRILRMLLEILSLRHRRRWRP</sequence>
<name>J0WUM1_AURST</name>
<evidence type="ECO:0000256" key="1">
    <source>
        <dbReference type="SAM" id="MobiDB-lite"/>
    </source>
</evidence>
<protein>
    <submittedName>
        <fullName evidence="2">Uncharacterized protein</fullName>
    </submittedName>
</protein>
<dbReference type="KEGG" id="adl:AURDEDRAFT_174430"/>
<dbReference type="InParanoid" id="J0WUM1"/>
<keyword evidence="3" id="KW-1185">Reference proteome</keyword>
<dbReference type="EMBL" id="JH687860">
    <property type="protein sequence ID" value="EJD36469.1"/>
    <property type="molecule type" value="Genomic_DNA"/>
</dbReference>
<evidence type="ECO:0000313" key="2">
    <source>
        <dbReference type="EMBL" id="EJD36469.1"/>
    </source>
</evidence>
<dbReference type="AlphaFoldDB" id="J0WUM1"/>